<dbReference type="EMBL" id="MN740568">
    <property type="protein sequence ID" value="QHU34269.1"/>
    <property type="molecule type" value="Genomic_DNA"/>
</dbReference>
<proteinExistence type="predicted"/>
<reference evidence="1" key="1">
    <citation type="journal article" date="2020" name="Nature">
        <title>Giant virus diversity and host interactions through global metagenomics.</title>
        <authorList>
            <person name="Schulz F."/>
            <person name="Roux S."/>
            <person name="Paez-Espino D."/>
            <person name="Jungbluth S."/>
            <person name="Walsh D.A."/>
            <person name="Denef V.J."/>
            <person name="McMahon K.D."/>
            <person name="Konstantinidis K.T."/>
            <person name="Eloe-Fadrosh E.A."/>
            <person name="Kyrpides N.C."/>
            <person name="Woyke T."/>
        </authorList>
    </citation>
    <scope>NUCLEOTIDE SEQUENCE</scope>
    <source>
        <strain evidence="1">GVMAG-S-1016713-123</strain>
    </source>
</reference>
<organism evidence="1">
    <name type="scientific">viral metagenome</name>
    <dbReference type="NCBI Taxonomy" id="1070528"/>
    <lineage>
        <taxon>unclassified sequences</taxon>
        <taxon>metagenomes</taxon>
        <taxon>organismal metagenomes</taxon>
    </lineage>
</organism>
<protein>
    <recommendedName>
        <fullName evidence="2">Lectin/glucanase superfamily protein</fullName>
    </recommendedName>
</protein>
<sequence>MDAKTIVIVVIVILLVFFIIQALATDSGFSSLSDASVKQVIKGSDLGTGDIPTMNFTYSIWFYVKDWNYKYGQPKIIFGRLDKNNKPAPSVVLDPMQNNIKVSMSVYPGNNSGSEVIHNCNVANVPIQKWVNLMISVFNKTMDVYMDGKLVRTCMLPGLPRLDNTSDLAITPAGGFSGFTSKLQYWEDSADPQRAWNTYRSGWSGNWLSSLFRKYEIKVTLMDNGVEEKSITI</sequence>
<name>A0A6C0LU24_9ZZZZ</name>
<evidence type="ECO:0000313" key="1">
    <source>
        <dbReference type="EMBL" id="QHU34269.1"/>
    </source>
</evidence>
<dbReference type="SUPFAM" id="SSF49899">
    <property type="entry name" value="Concanavalin A-like lectins/glucanases"/>
    <property type="match status" value="1"/>
</dbReference>
<dbReference type="AlphaFoldDB" id="A0A6C0LU24"/>
<dbReference type="InterPro" id="IPR013320">
    <property type="entry name" value="ConA-like_dom_sf"/>
</dbReference>
<evidence type="ECO:0008006" key="2">
    <source>
        <dbReference type="Google" id="ProtNLM"/>
    </source>
</evidence>
<dbReference type="Pfam" id="PF13385">
    <property type="entry name" value="Laminin_G_3"/>
    <property type="match status" value="1"/>
</dbReference>
<dbReference type="Gene3D" id="2.60.120.200">
    <property type="match status" value="1"/>
</dbReference>
<accession>A0A6C0LU24</accession>